<dbReference type="InterPro" id="IPR011701">
    <property type="entry name" value="MFS"/>
</dbReference>
<dbReference type="Gene3D" id="1.20.1250.20">
    <property type="entry name" value="MFS general substrate transporter like domains"/>
    <property type="match status" value="2"/>
</dbReference>
<evidence type="ECO:0000313" key="6">
    <source>
        <dbReference type="Proteomes" id="UP000800093"/>
    </source>
</evidence>
<evidence type="ECO:0000256" key="3">
    <source>
        <dbReference type="SAM" id="Phobius"/>
    </source>
</evidence>
<feature type="transmembrane region" description="Helical" evidence="3">
    <location>
        <begin position="266"/>
        <end position="286"/>
    </location>
</feature>
<feature type="transmembrane region" description="Helical" evidence="3">
    <location>
        <begin position="189"/>
        <end position="216"/>
    </location>
</feature>
<feature type="transmembrane region" description="Helical" evidence="3">
    <location>
        <begin position="34"/>
        <end position="58"/>
    </location>
</feature>
<keyword evidence="3" id="KW-0472">Membrane</keyword>
<dbReference type="InterPro" id="IPR036259">
    <property type="entry name" value="MFS_trans_sf"/>
</dbReference>
<comment type="caution">
    <text evidence="5">The sequence shown here is derived from an EMBL/GenBank/DDBJ whole genome shotgun (WGS) entry which is preliminary data.</text>
</comment>
<dbReference type="GO" id="GO:0022857">
    <property type="term" value="F:transmembrane transporter activity"/>
    <property type="evidence" value="ECO:0007669"/>
    <property type="project" value="InterPro"/>
</dbReference>
<proteinExistence type="inferred from homology"/>
<evidence type="ECO:0000256" key="2">
    <source>
        <dbReference type="ARBA" id="ARBA00006727"/>
    </source>
</evidence>
<feature type="transmembrane region" description="Helical" evidence="3">
    <location>
        <begin position="65"/>
        <end position="84"/>
    </location>
</feature>
<feature type="transmembrane region" description="Helical" evidence="3">
    <location>
        <begin position="124"/>
        <end position="146"/>
    </location>
</feature>
<feature type="transmembrane region" description="Helical" evidence="3">
    <location>
        <begin position="90"/>
        <end position="112"/>
    </location>
</feature>
<name>A0A9P4N102_9PLEO</name>
<feature type="transmembrane region" description="Helical" evidence="3">
    <location>
        <begin position="292"/>
        <end position="313"/>
    </location>
</feature>
<dbReference type="EMBL" id="ML986774">
    <property type="protein sequence ID" value="KAF2258239.1"/>
    <property type="molecule type" value="Genomic_DNA"/>
</dbReference>
<evidence type="ECO:0000256" key="1">
    <source>
        <dbReference type="ARBA" id="ARBA00004141"/>
    </source>
</evidence>
<feature type="transmembrane region" description="Helical" evidence="3">
    <location>
        <begin position="236"/>
        <end position="254"/>
    </location>
</feature>
<dbReference type="InterPro" id="IPR050327">
    <property type="entry name" value="Proton-linked_MCT"/>
</dbReference>
<gene>
    <name evidence="5" type="ORF">CC78DRAFT_479335</name>
</gene>
<keyword evidence="6" id="KW-1185">Reference proteome</keyword>
<feature type="transmembrane region" description="Helical" evidence="3">
    <location>
        <begin position="363"/>
        <end position="384"/>
    </location>
</feature>
<dbReference type="Pfam" id="PF07690">
    <property type="entry name" value="MFS_1"/>
    <property type="match status" value="1"/>
</dbReference>
<feature type="non-terminal residue" evidence="5">
    <location>
        <position position="1"/>
    </location>
</feature>
<sequence length="395" mass="41965">VGYTQSYGVFQAHYASEAAVTDNIIGNKEHKSQAAIAAIGSLGNGGIVALFSILLYPWLPSLGRWVRLVCFFGACLMSLGLGLAAASRNFAHLLCTQGIIFGLGSGIIQYTLAPVLPEYFNKRAGLAQGIVIAAAGLGGGCYSPLVRALLQGIGTRKTLGVLAAIHLVVNTIASMMARGPRKFQKRKKGIVGFAAFKEPIVVLLMAVNFISALIVMVPMCFGPEFSKSLGYNSKTAALLLALTSLVGVPARLLLGCLADKLGHQNTLFAGIAVYAASAWAIWLPTAQKGNKALWIIFLILYGLVNGVAQTLIPSVQKSIFGNEKYYSYAGVFASGRGVGLLFGVLIAGELIKKADEAWEFSEAIIYTASLASIGAVCLFLVRWLQARKAGWKWVQ</sequence>
<keyword evidence="3" id="KW-1133">Transmembrane helix</keyword>
<protein>
    <submittedName>
        <fullName evidence="5">MFS general substrate transporter</fullName>
    </submittedName>
</protein>
<dbReference type="PANTHER" id="PTHR11360">
    <property type="entry name" value="MONOCARBOXYLATE TRANSPORTER"/>
    <property type="match status" value="1"/>
</dbReference>
<feature type="domain" description="Major facilitator superfamily (MFS) profile" evidence="4">
    <location>
        <begin position="200"/>
        <end position="395"/>
    </location>
</feature>
<dbReference type="PROSITE" id="PS50850">
    <property type="entry name" value="MFS"/>
    <property type="match status" value="1"/>
</dbReference>
<dbReference type="InterPro" id="IPR020846">
    <property type="entry name" value="MFS_dom"/>
</dbReference>
<organism evidence="5 6">
    <name type="scientific">Lojkania enalia</name>
    <dbReference type="NCBI Taxonomy" id="147567"/>
    <lineage>
        <taxon>Eukaryota</taxon>
        <taxon>Fungi</taxon>
        <taxon>Dikarya</taxon>
        <taxon>Ascomycota</taxon>
        <taxon>Pezizomycotina</taxon>
        <taxon>Dothideomycetes</taxon>
        <taxon>Pleosporomycetidae</taxon>
        <taxon>Pleosporales</taxon>
        <taxon>Pleosporales incertae sedis</taxon>
        <taxon>Lojkania</taxon>
    </lineage>
</organism>
<dbReference type="AlphaFoldDB" id="A0A9P4N102"/>
<dbReference type="SUPFAM" id="SSF103473">
    <property type="entry name" value="MFS general substrate transporter"/>
    <property type="match status" value="1"/>
</dbReference>
<evidence type="ECO:0000313" key="5">
    <source>
        <dbReference type="EMBL" id="KAF2258239.1"/>
    </source>
</evidence>
<keyword evidence="3" id="KW-0812">Transmembrane</keyword>
<dbReference type="Proteomes" id="UP000800093">
    <property type="component" value="Unassembled WGS sequence"/>
</dbReference>
<accession>A0A9P4N102</accession>
<dbReference type="OrthoDB" id="6499973at2759"/>
<comment type="similarity">
    <text evidence="2">Belongs to the major facilitator superfamily. Monocarboxylate porter (TC 2.A.1.13) family.</text>
</comment>
<dbReference type="GO" id="GO:0016020">
    <property type="term" value="C:membrane"/>
    <property type="evidence" value="ECO:0007669"/>
    <property type="project" value="UniProtKB-SubCell"/>
</dbReference>
<evidence type="ECO:0000259" key="4">
    <source>
        <dbReference type="PROSITE" id="PS50850"/>
    </source>
</evidence>
<feature type="transmembrane region" description="Helical" evidence="3">
    <location>
        <begin position="325"/>
        <end position="351"/>
    </location>
</feature>
<comment type="subcellular location">
    <subcellularLocation>
        <location evidence="1">Membrane</location>
        <topology evidence="1">Multi-pass membrane protein</topology>
    </subcellularLocation>
</comment>
<dbReference type="PANTHER" id="PTHR11360:SF302">
    <property type="entry name" value="MAJOR FACILITATOR SUPERFAMILY (MFS) PROFILE DOMAIN-CONTAINING PROTEIN"/>
    <property type="match status" value="1"/>
</dbReference>
<reference evidence="6" key="1">
    <citation type="journal article" date="2020" name="Stud. Mycol.">
        <title>101 Dothideomycetes genomes: A test case for predicting lifestyles and emergence of pathogens.</title>
        <authorList>
            <person name="Haridas S."/>
            <person name="Albert R."/>
            <person name="Binder M."/>
            <person name="Bloem J."/>
            <person name="LaButti K."/>
            <person name="Salamov A."/>
            <person name="Andreopoulos B."/>
            <person name="Baker S."/>
            <person name="Barry K."/>
            <person name="Bills G."/>
            <person name="Bluhm B."/>
            <person name="Cannon C."/>
            <person name="Castanera R."/>
            <person name="Culley D."/>
            <person name="Daum C."/>
            <person name="Ezra D."/>
            <person name="Gonzalez J."/>
            <person name="Henrissat B."/>
            <person name="Kuo A."/>
            <person name="Liang C."/>
            <person name="Lipzen A."/>
            <person name="Lutzoni F."/>
            <person name="Magnuson J."/>
            <person name="Mondo S."/>
            <person name="Nolan M."/>
            <person name="Ohm R."/>
            <person name="Pangilinan J."/>
            <person name="Park H.-J."/>
            <person name="Ramirez L."/>
            <person name="Alfaro M."/>
            <person name="Sun H."/>
            <person name="Tritt A."/>
            <person name="Yoshinaga Y."/>
            <person name="Zwiers L.-H."/>
            <person name="Turgeon B."/>
            <person name="Goodwin S."/>
            <person name="Spatafora J."/>
            <person name="Crous P."/>
            <person name="Grigoriev I."/>
        </authorList>
    </citation>
    <scope>NUCLEOTIDE SEQUENCE [LARGE SCALE GENOMIC DNA]</scope>
    <source>
        <strain evidence="6">CBS 304.66</strain>
    </source>
</reference>
<feature type="transmembrane region" description="Helical" evidence="3">
    <location>
        <begin position="158"/>
        <end position="177"/>
    </location>
</feature>